<dbReference type="PANTHER" id="PTHR12363:SF33">
    <property type="entry name" value="IMPORTIN-13"/>
    <property type="match status" value="1"/>
</dbReference>
<dbReference type="AlphaFoldDB" id="A0A7M7PL17"/>
<dbReference type="FunCoup" id="A0A7M7PL17">
    <property type="interactions" value="1150"/>
</dbReference>
<dbReference type="InterPro" id="IPR016024">
    <property type="entry name" value="ARM-type_fold"/>
</dbReference>
<evidence type="ECO:0000313" key="11">
    <source>
        <dbReference type="Proteomes" id="UP000007110"/>
    </source>
</evidence>
<dbReference type="InterPro" id="IPR011989">
    <property type="entry name" value="ARM-like"/>
</dbReference>
<dbReference type="InterPro" id="IPR001494">
    <property type="entry name" value="Importin-beta_N"/>
</dbReference>
<evidence type="ECO:0000256" key="3">
    <source>
        <dbReference type="ARBA" id="ARBA00011422"/>
    </source>
</evidence>
<dbReference type="Proteomes" id="UP000007110">
    <property type="component" value="Unassembled WGS sequence"/>
</dbReference>
<dbReference type="Pfam" id="PF03810">
    <property type="entry name" value="IBN_N"/>
    <property type="match status" value="1"/>
</dbReference>
<keyword evidence="11" id="KW-1185">Reference proteome</keyword>
<dbReference type="InterPro" id="IPR057942">
    <property type="entry name" value="TPR_TNPO3_IPO13_3rd"/>
</dbReference>
<dbReference type="EnsemblMetazoa" id="XM_030995940">
    <property type="protein sequence ID" value="XP_030851800"/>
    <property type="gene ID" value="LOC100889307"/>
</dbReference>
<feature type="domain" description="Importin N-terminal" evidence="9">
    <location>
        <begin position="58"/>
        <end position="124"/>
    </location>
</feature>
<dbReference type="InterPro" id="IPR051345">
    <property type="entry name" value="Importin_beta-like_NTR"/>
</dbReference>
<comment type="subunit">
    <text evidence="3">Interacts with UBC9, RAN, RBM8A, eIF-1A and PAX6.</text>
</comment>
<evidence type="ECO:0000256" key="4">
    <source>
        <dbReference type="ARBA" id="ARBA00016020"/>
    </source>
</evidence>
<dbReference type="Pfam" id="PF24139">
    <property type="entry name" value="TPR_TNPO3_IPO13_4th"/>
    <property type="match status" value="1"/>
</dbReference>
<keyword evidence="6" id="KW-0677">Repeat</keyword>
<dbReference type="RefSeq" id="XP_030851801.1">
    <property type="nucleotide sequence ID" value="XM_030995941.1"/>
</dbReference>
<keyword evidence="7" id="KW-0653">Protein transport</keyword>
<dbReference type="OMA" id="KYPAEMA"/>
<dbReference type="Pfam" id="PF18806">
    <property type="entry name" value="Importin_rep_3"/>
    <property type="match status" value="1"/>
</dbReference>
<dbReference type="InterPro" id="IPR040520">
    <property type="entry name" value="Importin_rep_3"/>
</dbReference>
<dbReference type="InterPro" id="IPR058537">
    <property type="entry name" value="TPR_TNPO3_IPO13_4th"/>
</dbReference>
<dbReference type="InParanoid" id="A0A7M7PL17"/>
<evidence type="ECO:0000256" key="8">
    <source>
        <dbReference type="ARBA" id="ARBA00023242"/>
    </source>
</evidence>
<dbReference type="KEGG" id="spu:100889307"/>
<dbReference type="Gene3D" id="1.25.10.10">
    <property type="entry name" value="Leucine-rich Repeat Variant"/>
    <property type="match status" value="1"/>
</dbReference>
<reference evidence="10" key="2">
    <citation type="submission" date="2021-01" db="UniProtKB">
        <authorList>
            <consortium name="EnsemblMetazoa"/>
        </authorList>
    </citation>
    <scope>IDENTIFICATION</scope>
</reference>
<dbReference type="GO" id="GO:0005634">
    <property type="term" value="C:nucleus"/>
    <property type="evidence" value="ECO:0007669"/>
    <property type="project" value="UniProtKB-SubCell"/>
</dbReference>
<dbReference type="InterPro" id="IPR057941">
    <property type="entry name" value="TPR_TNPO3_IPO13_2nd"/>
</dbReference>
<dbReference type="InterPro" id="IPR040709">
    <property type="entry name" value="Importin_rep_1"/>
</dbReference>
<evidence type="ECO:0000256" key="5">
    <source>
        <dbReference type="ARBA" id="ARBA00022448"/>
    </source>
</evidence>
<evidence type="ECO:0000256" key="1">
    <source>
        <dbReference type="ARBA" id="ARBA00004123"/>
    </source>
</evidence>
<dbReference type="Pfam" id="PF24138">
    <property type="entry name" value="TPR_TNPO3_IPO13_2nd"/>
    <property type="match status" value="1"/>
</dbReference>
<dbReference type="Pfam" id="PF08389">
    <property type="entry name" value="Xpo1"/>
    <property type="match status" value="1"/>
</dbReference>
<dbReference type="GO" id="GO:0031267">
    <property type="term" value="F:small GTPase binding"/>
    <property type="evidence" value="ECO:0007669"/>
    <property type="project" value="InterPro"/>
</dbReference>
<evidence type="ECO:0000256" key="6">
    <source>
        <dbReference type="ARBA" id="ARBA00022737"/>
    </source>
</evidence>
<sequence length="977" mass="109295">MRMASALQASGESQPEVTLDNIEKVSMTTKTKSEVDDAVAPAIHELYYDPSADVKDSAQRWLLMAQRSPQAWQFAWALLDHNKAPEVQYFGASVLHSKISRSWPEVPSEQYEMLRTQLFQQIFNSALGTRIVLTRLCVALSSFALSTMPDVWPDAVKSIIETFQQAHTPHLDAMHRCAALLELLTVLPEEFQTAPMSQHRKSTVRHELEKGMVHVLPLLQSLLEQDDSPTHIRHQALRCFSSWVQLSVPLTEIESFQKLLFQLIHDPDLFDYCVDSLVNVVSQPTAHKYPSIVRSIIREVLKLQEMLASSVREKNMDTVQGLCRLAVTLGENHTKLLVESTGEDKQHAMEFTSLVLGFTALPGHYPVDETISNMPFGFWYLLQDDIVSADTDKLESYVQTYAPVFLQLVEVMLRKVQYPDDEEYDGWTEDEKEQFRCYRQDIGDTLMYCHTLLKDPLLNHLYASLTRIQDQDSSWQHVEACLFAFRSIAEGGDYGDDQCAANLLQLIGQINMSHVKLASTALYMLGAYSEWLTDMPEALGSIIPVLLSGLNDAELAAPATMSLKDIASDCIPGMRAHAEVILTASQQALMANVLKSREATRLMSVIGLVLSSLPQADIMNYLEVILTPHVQALEEVANQQPSPSGKSTILVKLTMMANLCASLDIKREDKSIIGKGEIESKSSAGTQDTQPVLLILQKILPIVEKLLNMWISDAAIVESVCELLKRAMRTLLDDLQPLVPQLCDLLCRMYNTVPQPTMLDLAQQIIILFGSVVSLNSAIASLFLQLSSKTLSLLPNNAREHTDVLEEYMTTCAQLLKKHTKIFTLDELNLAAIFQCGLVSMTMPENHTIKACCLFFGNFVSQSDNLPGAGEVLTQHGKPLVELTLKAITGGAPRNVVDNLSDILFSLNKHAFTKFSGWITDIMLNTTVELPRATKEQREHFGSTILRNRANKRQVRSLVKEFSLICRGLHGTDYAEY</sequence>
<organism evidence="10 11">
    <name type="scientific">Strongylocentrotus purpuratus</name>
    <name type="common">Purple sea urchin</name>
    <dbReference type="NCBI Taxonomy" id="7668"/>
    <lineage>
        <taxon>Eukaryota</taxon>
        <taxon>Metazoa</taxon>
        <taxon>Echinodermata</taxon>
        <taxon>Eleutherozoa</taxon>
        <taxon>Echinozoa</taxon>
        <taxon>Echinoidea</taxon>
        <taxon>Euechinoidea</taxon>
        <taxon>Echinacea</taxon>
        <taxon>Camarodonta</taxon>
        <taxon>Echinidea</taxon>
        <taxon>Strongylocentrotidae</taxon>
        <taxon>Strongylocentrotus</taxon>
    </lineage>
</organism>
<dbReference type="SMART" id="SM00913">
    <property type="entry name" value="IBN_N"/>
    <property type="match status" value="1"/>
</dbReference>
<proteinExistence type="inferred from homology"/>
<dbReference type="EnsemblMetazoa" id="XM_030995941">
    <property type="protein sequence ID" value="XP_030851801"/>
    <property type="gene ID" value="LOC100889307"/>
</dbReference>
<protein>
    <recommendedName>
        <fullName evidence="4">Importin-13</fullName>
    </recommendedName>
</protein>
<dbReference type="GeneID" id="100889307"/>
<dbReference type="InterPro" id="IPR013598">
    <property type="entry name" value="Exportin-1/Importin-b-like"/>
</dbReference>
<evidence type="ECO:0000313" key="10">
    <source>
        <dbReference type="EnsemblMetazoa" id="XP_030851801"/>
    </source>
</evidence>
<dbReference type="RefSeq" id="XP_030851800.1">
    <property type="nucleotide sequence ID" value="XM_030995940.1"/>
</dbReference>
<dbReference type="GO" id="GO:0006606">
    <property type="term" value="P:protein import into nucleus"/>
    <property type="evidence" value="ECO:0000318"/>
    <property type="project" value="GO_Central"/>
</dbReference>
<comment type="subcellular location">
    <subcellularLocation>
        <location evidence="1">Nucleus</location>
    </subcellularLocation>
</comment>
<comment type="similarity">
    <text evidence="2">Belongs to the importin beta family.</text>
</comment>
<accession>A0A7M7PL17</accession>
<dbReference type="OrthoDB" id="2016913at2759"/>
<evidence type="ECO:0000259" key="9">
    <source>
        <dbReference type="PROSITE" id="PS50166"/>
    </source>
</evidence>
<dbReference type="Pfam" id="PF24140">
    <property type="entry name" value="TPR_TNPO3_IPO13_3rd"/>
    <property type="match status" value="1"/>
</dbReference>
<dbReference type="Pfam" id="PF18773">
    <property type="entry name" value="Importin_rep"/>
    <property type="match status" value="1"/>
</dbReference>
<evidence type="ECO:0000256" key="7">
    <source>
        <dbReference type="ARBA" id="ARBA00022927"/>
    </source>
</evidence>
<keyword evidence="8" id="KW-0539">Nucleus</keyword>
<name>A0A7M7PL17_STRPU</name>
<reference evidence="11" key="1">
    <citation type="submission" date="2015-02" db="EMBL/GenBank/DDBJ databases">
        <title>Genome sequencing for Strongylocentrotus purpuratus.</title>
        <authorList>
            <person name="Murali S."/>
            <person name="Liu Y."/>
            <person name="Vee V."/>
            <person name="English A."/>
            <person name="Wang M."/>
            <person name="Skinner E."/>
            <person name="Han Y."/>
            <person name="Muzny D.M."/>
            <person name="Worley K.C."/>
            <person name="Gibbs R.A."/>
        </authorList>
    </citation>
    <scope>NUCLEOTIDE SEQUENCE</scope>
</reference>
<keyword evidence="5" id="KW-0813">Transport</keyword>
<dbReference type="PANTHER" id="PTHR12363">
    <property type="entry name" value="TRANSPORTIN 3 AND IMPORTIN 13"/>
    <property type="match status" value="1"/>
</dbReference>
<dbReference type="SUPFAM" id="SSF48371">
    <property type="entry name" value="ARM repeat"/>
    <property type="match status" value="1"/>
</dbReference>
<evidence type="ECO:0000256" key="2">
    <source>
        <dbReference type="ARBA" id="ARBA00007991"/>
    </source>
</evidence>
<dbReference type="CTD" id="9670"/>
<dbReference type="PROSITE" id="PS50166">
    <property type="entry name" value="IMPORTIN_B_NT"/>
    <property type="match status" value="1"/>
</dbReference>
<dbReference type="GO" id="GO:0005737">
    <property type="term" value="C:cytoplasm"/>
    <property type="evidence" value="ECO:0000318"/>
    <property type="project" value="GO_Central"/>
</dbReference>